<comment type="caution">
    <text evidence="5">The sequence shown here is derived from an EMBL/GenBank/DDBJ whole genome shotgun (WGS) entry which is preliminary data.</text>
</comment>
<dbReference type="GO" id="GO:0005509">
    <property type="term" value="F:calcium ion binding"/>
    <property type="evidence" value="ECO:0007669"/>
    <property type="project" value="InterPro"/>
</dbReference>
<feature type="domain" description="EF-hand" evidence="4">
    <location>
        <begin position="797"/>
        <end position="832"/>
    </location>
</feature>
<keyword evidence="1" id="KW-0343">GTPase activation</keyword>
<dbReference type="InterPro" id="IPR035969">
    <property type="entry name" value="Rab-GAP_TBC_sf"/>
</dbReference>
<dbReference type="EMBL" id="SRMA01023984">
    <property type="protein sequence ID" value="TRZ02368.1"/>
    <property type="molecule type" value="Genomic_DNA"/>
</dbReference>
<dbReference type="AlphaFoldDB" id="A0A553RJL0"/>
<dbReference type="OrthoDB" id="17687at2759"/>
<dbReference type="InterPro" id="IPR011992">
    <property type="entry name" value="EF-hand-dom_pair"/>
</dbReference>
<evidence type="ECO:0000313" key="6">
    <source>
        <dbReference type="Proteomes" id="UP000316079"/>
    </source>
</evidence>
<dbReference type="PROSITE" id="PS50222">
    <property type="entry name" value="EF_HAND_2"/>
    <property type="match status" value="1"/>
</dbReference>
<name>A0A553RJL0_9TELE</name>
<dbReference type="SUPFAM" id="SSF47473">
    <property type="entry name" value="EF-hand"/>
    <property type="match status" value="1"/>
</dbReference>
<dbReference type="Gene3D" id="1.10.8.270">
    <property type="entry name" value="putative rabgap domain of human tbc1 domain family member 14 like domains"/>
    <property type="match status" value="1"/>
</dbReference>
<dbReference type="SMART" id="SM00164">
    <property type="entry name" value="TBC"/>
    <property type="match status" value="1"/>
</dbReference>
<dbReference type="PANTHER" id="PTHR47666:SF2">
    <property type="entry name" value="TBC1 DOMAIN FAMILY MEMBER 8 ISOFORM X1"/>
    <property type="match status" value="1"/>
</dbReference>
<dbReference type="InterPro" id="IPR002048">
    <property type="entry name" value="EF_hand_dom"/>
</dbReference>
<dbReference type="PANTHER" id="PTHR47666">
    <property type="entry name" value="PROTEIN VASCULAR ASSOCIATED DEATH 1, CHLOROPLASTIC"/>
    <property type="match status" value="1"/>
</dbReference>
<dbReference type="GO" id="GO:0005096">
    <property type="term" value="F:GTPase activator activity"/>
    <property type="evidence" value="ECO:0007669"/>
    <property type="project" value="UniProtKB-KW"/>
</dbReference>
<evidence type="ECO:0000256" key="1">
    <source>
        <dbReference type="ARBA" id="ARBA00022468"/>
    </source>
</evidence>
<feature type="domain" description="Rab-GAP TBC" evidence="3">
    <location>
        <begin position="442"/>
        <end position="629"/>
    </location>
</feature>
<dbReference type="Pfam" id="PF00566">
    <property type="entry name" value="RabGAP-TBC"/>
    <property type="match status" value="1"/>
</dbReference>
<dbReference type="Gene3D" id="2.30.29.30">
    <property type="entry name" value="Pleckstrin-homology domain (PH domain)/Phosphotyrosine-binding domain (PTB)"/>
    <property type="match status" value="1"/>
</dbReference>
<dbReference type="Pfam" id="PF02893">
    <property type="entry name" value="GRAM"/>
    <property type="match status" value="1"/>
</dbReference>
<evidence type="ECO:0008006" key="7">
    <source>
        <dbReference type="Google" id="ProtNLM"/>
    </source>
</evidence>
<dbReference type="InterPro" id="IPR011993">
    <property type="entry name" value="PH-like_dom_sf"/>
</dbReference>
<dbReference type="FunFam" id="1.10.8.270:FF:000002">
    <property type="entry name" value="TBC1 domain family member 9B"/>
    <property type="match status" value="1"/>
</dbReference>
<evidence type="ECO:0000313" key="5">
    <source>
        <dbReference type="EMBL" id="TRZ02368.1"/>
    </source>
</evidence>
<dbReference type="Gene3D" id="1.10.472.80">
    <property type="entry name" value="Ypt/Rab-GAP domain of gyp1p, domain 3"/>
    <property type="match status" value="1"/>
</dbReference>
<sequence>MDSDVVELKMKLKLEILLGDYWLLVGALDSVLDSSGRSAPFRIVLHVSGSQTGWVIASGVTVEEVQKHWRWLEHNLMPYMAVFENKDDAACFVQGKIKGLIAEEVQGGQAAGEADPGRFRADLRRFEQRFNLPEREKLVLVYSCCCWGRRVPRQGELYLATNHMAFYSQRLGKEVKLLTPWADVVRLERVTLGLLTDVIRVHTRSKHREFSMFLNVEEVLRVMSQLADIALRRILDSGGLTLHPSLKDPANITKRLLEEQALSQYVLSLFSLPLGDRVQEVMSCSVWTPHARCHTPGSIRSVEQPDSSSSLLNPLIICLWGDRVFQFIELQDRDQLTERLSKHLCELKGRQVEIRRQQQSQRNSTIYYNLCYDTVESDEEDSHISIFSQPLIYMMGKDPLLPLFHKMDDAVRERLWHDHFSEFGRGVHMFHSEKIRKLVALGIPDSLRGEMWLSFSDAFSSRSLHPHYYTDLLEKHRGESTAATEEIERDLHRSLPEHPAFQSSKGISALRRLLTAYAHRNPEIGYCQSMNILASVMLLYAREEDAFWLLTTVCERMLPDYFNRRVIGAQVDQSVFADLVCERLPELALAVPDVSVLASASLSWFLTLFLSVLPFRSAVCVLDCFFYSGVSFLFQIGLAALHANATQLSASTDDAQALTILNRLCISFFEQIRHADEFPVSENASANHMTITDLITDAYERFGNVTVKHLEMLRGRHRIQVLQAHEDTTKDNTLRLVSPEVSLTQDHLSELYDLLRVSETLLKHHFKKPAAAERYSVDRVRFKSLFELLTPWRCGTQTDTLAQRMFTLLDEDCDSLVSFSQFVKMIDVLYSDDLNEKIRLLYRLHIPPALSENEELASSPSPILPSRLPNGSGEMKSYEEQLQQMIEDLALRRSEEQKKLPHMNQREFIQFSKMLYSLCTSSGAHKEEEGDNGQSGDLLQSLALVTSLLLRMGEIRTQDHPWELSLEQVVASLLTEPALVCFLERCGDLSETIHSARERQYQQNHALSMLQHR</sequence>
<protein>
    <recommendedName>
        <fullName evidence="7">Rab-GAP TBC domain-containing protein</fullName>
    </recommendedName>
</protein>
<reference evidence="5 6" key="1">
    <citation type="journal article" date="2019" name="Sci. Data">
        <title>Hybrid genome assembly and annotation of Danionella translucida.</title>
        <authorList>
            <person name="Kadobianskyi M."/>
            <person name="Schulze L."/>
            <person name="Schuelke M."/>
            <person name="Judkewitz B."/>
        </authorList>
    </citation>
    <scope>NUCLEOTIDE SEQUENCE [LARGE SCALE GENOMIC DNA]</scope>
    <source>
        <strain evidence="5 6">Bolton</strain>
    </source>
</reference>
<dbReference type="STRING" id="623744.A0A553RJL0"/>
<dbReference type="Gene3D" id="1.10.238.10">
    <property type="entry name" value="EF-hand"/>
    <property type="match status" value="1"/>
</dbReference>
<keyword evidence="2" id="KW-0677">Repeat</keyword>
<accession>A0A553RJL0</accession>
<evidence type="ECO:0000259" key="4">
    <source>
        <dbReference type="PROSITE" id="PS50222"/>
    </source>
</evidence>
<evidence type="ECO:0000259" key="3">
    <source>
        <dbReference type="PROSITE" id="PS50086"/>
    </source>
</evidence>
<dbReference type="PROSITE" id="PS50086">
    <property type="entry name" value="TBC_RABGAP"/>
    <property type="match status" value="1"/>
</dbReference>
<gene>
    <name evidence="5" type="ORF">DNTS_019011</name>
</gene>
<dbReference type="FunFam" id="2.30.29.30:FF:000013">
    <property type="entry name" value="Putative TBC1 domain family member 8B"/>
    <property type="match status" value="1"/>
</dbReference>
<dbReference type="Proteomes" id="UP000316079">
    <property type="component" value="Unassembled WGS sequence"/>
</dbReference>
<dbReference type="InterPro" id="IPR000195">
    <property type="entry name" value="Rab-GAP-TBC_dom"/>
</dbReference>
<dbReference type="GO" id="GO:0003008">
    <property type="term" value="P:system process"/>
    <property type="evidence" value="ECO:0007669"/>
    <property type="project" value="UniProtKB-ARBA"/>
</dbReference>
<organism evidence="5 6">
    <name type="scientific">Danionella cerebrum</name>
    <dbReference type="NCBI Taxonomy" id="2873325"/>
    <lineage>
        <taxon>Eukaryota</taxon>
        <taxon>Metazoa</taxon>
        <taxon>Chordata</taxon>
        <taxon>Craniata</taxon>
        <taxon>Vertebrata</taxon>
        <taxon>Euteleostomi</taxon>
        <taxon>Actinopterygii</taxon>
        <taxon>Neopterygii</taxon>
        <taxon>Teleostei</taxon>
        <taxon>Ostariophysi</taxon>
        <taxon>Cypriniformes</taxon>
        <taxon>Danionidae</taxon>
        <taxon>Danioninae</taxon>
        <taxon>Danionella</taxon>
    </lineage>
</organism>
<dbReference type="SUPFAM" id="SSF47923">
    <property type="entry name" value="Ypt/Rab-GAP domain of gyp1p"/>
    <property type="match status" value="2"/>
</dbReference>
<dbReference type="SMART" id="SM00568">
    <property type="entry name" value="GRAM"/>
    <property type="match status" value="1"/>
</dbReference>
<proteinExistence type="predicted"/>
<dbReference type="InterPro" id="IPR004182">
    <property type="entry name" value="GRAM"/>
</dbReference>
<keyword evidence="6" id="KW-1185">Reference proteome</keyword>
<evidence type="ECO:0000256" key="2">
    <source>
        <dbReference type="ARBA" id="ARBA00022737"/>
    </source>
</evidence>